<dbReference type="AlphaFoldDB" id="A0A9E8KRN4"/>
<sequence>MKDHSGENTQHIKVDENGKLSFTEAGYTHHCDYFAYVGIDINAIKTLEQYKNARAIAEPHFLAYLAATLTKDKKGLEYRALELCLTGNDEELERIEKIIQRRNALNLTVIDGGNEVPS</sequence>
<evidence type="ECO:0000313" key="1">
    <source>
        <dbReference type="EMBL" id="UZW76595.1"/>
    </source>
</evidence>
<accession>A0A9E8KRN4</accession>
<dbReference type="EMBL" id="CP101527">
    <property type="protein sequence ID" value="UZW76595.1"/>
    <property type="molecule type" value="Genomic_DNA"/>
</dbReference>
<gene>
    <name evidence="1" type="ORF">NNL22_08440</name>
</gene>
<dbReference type="RefSeq" id="WP_251812781.1">
    <property type="nucleotide sequence ID" value="NZ_CP101527.1"/>
</dbReference>
<name>A0A9E8KRN4_9ALTE</name>
<organism evidence="1 2">
    <name type="scientific">Alkalimarinus sediminis</name>
    <dbReference type="NCBI Taxonomy" id="1632866"/>
    <lineage>
        <taxon>Bacteria</taxon>
        <taxon>Pseudomonadati</taxon>
        <taxon>Pseudomonadota</taxon>
        <taxon>Gammaproteobacteria</taxon>
        <taxon>Alteromonadales</taxon>
        <taxon>Alteromonadaceae</taxon>
        <taxon>Alkalimarinus</taxon>
    </lineage>
</organism>
<protein>
    <submittedName>
        <fullName evidence="1">Uncharacterized protein</fullName>
    </submittedName>
</protein>
<evidence type="ECO:0000313" key="2">
    <source>
        <dbReference type="Proteomes" id="UP001164472"/>
    </source>
</evidence>
<keyword evidence="2" id="KW-1185">Reference proteome</keyword>
<reference evidence="1" key="1">
    <citation type="submission" date="2022-07" db="EMBL/GenBank/DDBJ databases">
        <title>Alkalimarinus sp. nov., isolated from gut of a Alitta virens.</title>
        <authorList>
            <person name="Yang A.I."/>
            <person name="Shin N.-R."/>
        </authorList>
    </citation>
    <scope>NUCLEOTIDE SEQUENCE</scope>
    <source>
        <strain evidence="1">FA028</strain>
    </source>
</reference>
<dbReference type="KEGG" id="asem:NNL22_08440"/>
<proteinExistence type="predicted"/>
<dbReference type="Proteomes" id="UP001164472">
    <property type="component" value="Chromosome"/>
</dbReference>